<proteinExistence type="predicted"/>
<comment type="caution">
    <text evidence="1">The sequence shown here is derived from an EMBL/GenBank/DDBJ whole genome shotgun (WGS) entry which is preliminary data.</text>
</comment>
<accession>A0A9P9I616</accession>
<organism evidence="1 2">
    <name type="scientific">Dendryphion nanum</name>
    <dbReference type="NCBI Taxonomy" id="256645"/>
    <lineage>
        <taxon>Eukaryota</taxon>
        <taxon>Fungi</taxon>
        <taxon>Dikarya</taxon>
        <taxon>Ascomycota</taxon>
        <taxon>Pezizomycotina</taxon>
        <taxon>Dothideomycetes</taxon>
        <taxon>Pleosporomycetidae</taxon>
        <taxon>Pleosporales</taxon>
        <taxon>Torulaceae</taxon>
        <taxon>Dendryphion</taxon>
    </lineage>
</organism>
<evidence type="ECO:0000313" key="2">
    <source>
        <dbReference type="Proteomes" id="UP000700596"/>
    </source>
</evidence>
<reference evidence="1" key="1">
    <citation type="journal article" date="2021" name="Nat. Commun.">
        <title>Genetic determinants of endophytism in the Arabidopsis root mycobiome.</title>
        <authorList>
            <person name="Mesny F."/>
            <person name="Miyauchi S."/>
            <person name="Thiergart T."/>
            <person name="Pickel B."/>
            <person name="Atanasova L."/>
            <person name="Karlsson M."/>
            <person name="Huettel B."/>
            <person name="Barry K.W."/>
            <person name="Haridas S."/>
            <person name="Chen C."/>
            <person name="Bauer D."/>
            <person name="Andreopoulos W."/>
            <person name="Pangilinan J."/>
            <person name="LaButti K."/>
            <person name="Riley R."/>
            <person name="Lipzen A."/>
            <person name="Clum A."/>
            <person name="Drula E."/>
            <person name="Henrissat B."/>
            <person name="Kohler A."/>
            <person name="Grigoriev I.V."/>
            <person name="Martin F.M."/>
            <person name="Hacquard S."/>
        </authorList>
    </citation>
    <scope>NUCLEOTIDE SEQUENCE</scope>
    <source>
        <strain evidence="1">MPI-CAGE-CH-0243</strain>
    </source>
</reference>
<dbReference type="AlphaFoldDB" id="A0A9P9I616"/>
<dbReference type="Proteomes" id="UP000700596">
    <property type="component" value="Unassembled WGS sequence"/>
</dbReference>
<sequence>MDRTWNPWLIGRAMSATTAPVMSIRSPFVTLMAHFSRSLSSLFTTPAQAQWHTTAQVHQGLIRKQHFTASPPTRRRADTENPLHYAVSGRPALRCTKLQSLHRLAEPLHHVHLHASSDGRVKRPPPAVAIAAATRAICPLTTLHPSHPFHCLCQGCLATA</sequence>
<keyword evidence="2" id="KW-1185">Reference proteome</keyword>
<gene>
    <name evidence="1" type="ORF">B0J11DRAFT_239258</name>
</gene>
<name>A0A9P9I616_9PLEO</name>
<dbReference type="EMBL" id="JAGMWT010000034">
    <property type="protein sequence ID" value="KAH7109081.1"/>
    <property type="molecule type" value="Genomic_DNA"/>
</dbReference>
<protein>
    <submittedName>
        <fullName evidence="1">Uncharacterized protein</fullName>
    </submittedName>
</protein>
<evidence type="ECO:0000313" key="1">
    <source>
        <dbReference type="EMBL" id="KAH7109081.1"/>
    </source>
</evidence>